<evidence type="ECO:0000313" key="1">
    <source>
        <dbReference type="EMBL" id="RGR96546.1"/>
    </source>
</evidence>
<dbReference type="PROSITE" id="PS51257">
    <property type="entry name" value="PROKAR_LIPOPROTEIN"/>
    <property type="match status" value="1"/>
</dbReference>
<sequence>MKKYLLTAGCGFALLVVSSCNKEEIGAYTPIPKLHLGEPFTYKCDVSNYVQLEYDSLGQAAILNFYKEEITELDDVHYDEHTCTFSFHKGETAKYKISWDYTSRLNVIRFLYGQNGMWYRMNNDKNEYILTANDGMTVRVVAYRANYDSLSFTINNFCIEEYND</sequence>
<proteinExistence type="predicted"/>
<protein>
    <submittedName>
        <fullName evidence="1">Uncharacterized protein</fullName>
    </submittedName>
</protein>
<reference evidence="1 2" key="1">
    <citation type="submission" date="2018-08" db="EMBL/GenBank/DDBJ databases">
        <title>A genome reference for cultivated species of the human gut microbiota.</title>
        <authorList>
            <person name="Zou Y."/>
            <person name="Xue W."/>
            <person name="Luo G."/>
        </authorList>
    </citation>
    <scope>NUCLEOTIDE SEQUENCE [LARGE SCALE GENOMIC DNA]</scope>
    <source>
        <strain evidence="1 2">AF24-2</strain>
    </source>
</reference>
<keyword evidence="2" id="KW-1185">Reference proteome</keyword>
<dbReference type="RefSeq" id="WP_007567082.1">
    <property type="nucleotide sequence ID" value="NZ_CABKNL010000059.1"/>
</dbReference>
<gene>
    <name evidence="1" type="ORF">DWY20_07630</name>
</gene>
<evidence type="ECO:0000313" key="2">
    <source>
        <dbReference type="Proteomes" id="UP000285864"/>
    </source>
</evidence>
<accession>A0A412GP59</accession>
<dbReference type="AlphaFoldDB" id="A0A412GP59"/>
<name>A0A412GP59_9BACT</name>
<organism evidence="1 2">
    <name type="scientific">Phocaeicola coprocola</name>
    <dbReference type="NCBI Taxonomy" id="310298"/>
    <lineage>
        <taxon>Bacteria</taxon>
        <taxon>Pseudomonadati</taxon>
        <taxon>Bacteroidota</taxon>
        <taxon>Bacteroidia</taxon>
        <taxon>Bacteroidales</taxon>
        <taxon>Bacteroidaceae</taxon>
        <taxon>Phocaeicola</taxon>
    </lineage>
</organism>
<dbReference type="GeneID" id="79860944"/>
<dbReference type="EMBL" id="QRUU01000027">
    <property type="protein sequence ID" value="RGR96546.1"/>
    <property type="molecule type" value="Genomic_DNA"/>
</dbReference>
<comment type="caution">
    <text evidence="1">The sequence shown here is derived from an EMBL/GenBank/DDBJ whole genome shotgun (WGS) entry which is preliminary data.</text>
</comment>
<dbReference type="Proteomes" id="UP000285864">
    <property type="component" value="Unassembled WGS sequence"/>
</dbReference>